<evidence type="ECO:0000313" key="2">
    <source>
        <dbReference type="EMBL" id="KAI0529099.1"/>
    </source>
</evidence>
<reference evidence="2" key="1">
    <citation type="journal article" date="2022" name="Front. Genet.">
        <title>Chromosome-Scale Assembly of the Dendrobium nobile Genome Provides Insights Into the Molecular Mechanism of the Biosynthesis of the Medicinal Active Ingredient of Dendrobium.</title>
        <authorList>
            <person name="Xu Q."/>
            <person name="Niu S.-C."/>
            <person name="Li K.-L."/>
            <person name="Zheng P.-J."/>
            <person name="Zhang X.-J."/>
            <person name="Jia Y."/>
            <person name="Liu Y."/>
            <person name="Niu Y.-X."/>
            <person name="Yu L.-H."/>
            <person name="Chen D.-F."/>
            <person name="Zhang G.-Q."/>
        </authorList>
    </citation>
    <scope>NUCLEOTIDE SEQUENCE</scope>
    <source>
        <tissue evidence="2">Leaf</tissue>
    </source>
</reference>
<proteinExistence type="predicted"/>
<dbReference type="Proteomes" id="UP000829196">
    <property type="component" value="Unassembled WGS sequence"/>
</dbReference>
<feature type="region of interest" description="Disordered" evidence="1">
    <location>
        <begin position="1"/>
        <end position="32"/>
    </location>
</feature>
<name>A0A8T3CA55_DENNO</name>
<dbReference type="OrthoDB" id="1272705at2759"/>
<keyword evidence="3" id="KW-1185">Reference proteome</keyword>
<protein>
    <submittedName>
        <fullName evidence="2">Uncharacterized protein</fullName>
    </submittedName>
</protein>
<accession>A0A8T3CA55</accession>
<evidence type="ECO:0000313" key="3">
    <source>
        <dbReference type="Proteomes" id="UP000829196"/>
    </source>
</evidence>
<dbReference type="EMBL" id="JAGYWB010000002">
    <property type="protein sequence ID" value="KAI0529099.1"/>
    <property type="molecule type" value="Genomic_DNA"/>
</dbReference>
<evidence type="ECO:0000256" key="1">
    <source>
        <dbReference type="SAM" id="MobiDB-lite"/>
    </source>
</evidence>
<sequence length="108" mass="12629">MTKNNKENYRNIITQQDDPIPPPQEHSKEKATGPQLDINYIMLAHLRKINSLLSVYDSLMLSPDLRETLVKALLEPESYQAFFVIESVKDACYLREMHALPFQTRIFY</sequence>
<gene>
    <name evidence="2" type="ORF">KFK09_001645</name>
</gene>
<dbReference type="AlphaFoldDB" id="A0A8T3CA55"/>
<comment type="caution">
    <text evidence="2">The sequence shown here is derived from an EMBL/GenBank/DDBJ whole genome shotgun (WGS) entry which is preliminary data.</text>
</comment>
<organism evidence="2 3">
    <name type="scientific">Dendrobium nobile</name>
    <name type="common">Orchid</name>
    <dbReference type="NCBI Taxonomy" id="94219"/>
    <lineage>
        <taxon>Eukaryota</taxon>
        <taxon>Viridiplantae</taxon>
        <taxon>Streptophyta</taxon>
        <taxon>Embryophyta</taxon>
        <taxon>Tracheophyta</taxon>
        <taxon>Spermatophyta</taxon>
        <taxon>Magnoliopsida</taxon>
        <taxon>Liliopsida</taxon>
        <taxon>Asparagales</taxon>
        <taxon>Orchidaceae</taxon>
        <taxon>Epidendroideae</taxon>
        <taxon>Malaxideae</taxon>
        <taxon>Dendrobiinae</taxon>
        <taxon>Dendrobium</taxon>
    </lineage>
</organism>